<protein>
    <submittedName>
        <fullName evidence="1">Uncharacterized protein</fullName>
    </submittedName>
</protein>
<organism evidence="1 2">
    <name type="scientific">Brassica oleracea var. oleracea</name>
    <dbReference type="NCBI Taxonomy" id="109376"/>
    <lineage>
        <taxon>Eukaryota</taxon>
        <taxon>Viridiplantae</taxon>
        <taxon>Streptophyta</taxon>
        <taxon>Embryophyta</taxon>
        <taxon>Tracheophyta</taxon>
        <taxon>Spermatophyta</taxon>
        <taxon>Magnoliopsida</taxon>
        <taxon>eudicotyledons</taxon>
        <taxon>Gunneridae</taxon>
        <taxon>Pentapetalae</taxon>
        <taxon>rosids</taxon>
        <taxon>malvids</taxon>
        <taxon>Brassicales</taxon>
        <taxon>Brassicaceae</taxon>
        <taxon>Brassiceae</taxon>
        <taxon>Brassica</taxon>
    </lineage>
</organism>
<proteinExistence type="predicted"/>
<reference evidence="1" key="2">
    <citation type="submission" date="2015-03" db="UniProtKB">
        <authorList>
            <consortium name="EnsemblPlants"/>
        </authorList>
    </citation>
    <scope>IDENTIFICATION</scope>
</reference>
<evidence type="ECO:0000313" key="1">
    <source>
        <dbReference type="EnsemblPlants" id="Bo8g101790.1"/>
    </source>
</evidence>
<name>A0A0D3DW78_BRAOL</name>
<accession>A0A0D3DW78</accession>
<dbReference type="HOGENOM" id="CLU_3144845_0_0_1"/>
<dbReference type="AlphaFoldDB" id="A0A0D3DW78"/>
<keyword evidence="2" id="KW-1185">Reference proteome</keyword>
<dbReference type="EnsemblPlants" id="Bo8g101790.1">
    <property type="protein sequence ID" value="Bo8g101790.1"/>
    <property type="gene ID" value="Bo8g101790"/>
</dbReference>
<evidence type="ECO:0000313" key="2">
    <source>
        <dbReference type="Proteomes" id="UP000032141"/>
    </source>
</evidence>
<sequence length="49" mass="5106">MIWPLLPLPPLTSSGLATPPHLVSDMATSPTSSTTSLCLILHVNTPPQA</sequence>
<dbReference type="Proteomes" id="UP000032141">
    <property type="component" value="Chromosome C8"/>
</dbReference>
<dbReference type="Gramene" id="Bo8g101790.1">
    <property type="protein sequence ID" value="Bo8g101790.1"/>
    <property type="gene ID" value="Bo8g101790"/>
</dbReference>
<reference evidence="1 2" key="1">
    <citation type="journal article" date="2014" name="Genome Biol.">
        <title>Transcriptome and methylome profiling reveals relics of genome dominance in the mesopolyploid Brassica oleracea.</title>
        <authorList>
            <person name="Parkin I.A."/>
            <person name="Koh C."/>
            <person name="Tang H."/>
            <person name="Robinson S.J."/>
            <person name="Kagale S."/>
            <person name="Clarke W.E."/>
            <person name="Town C.D."/>
            <person name="Nixon J."/>
            <person name="Krishnakumar V."/>
            <person name="Bidwell S.L."/>
            <person name="Denoeud F."/>
            <person name="Belcram H."/>
            <person name="Links M.G."/>
            <person name="Just J."/>
            <person name="Clarke C."/>
            <person name="Bender T."/>
            <person name="Huebert T."/>
            <person name="Mason A.S."/>
            <person name="Pires J.C."/>
            <person name="Barker G."/>
            <person name="Moore J."/>
            <person name="Walley P.G."/>
            <person name="Manoli S."/>
            <person name="Batley J."/>
            <person name="Edwards D."/>
            <person name="Nelson M.N."/>
            <person name="Wang X."/>
            <person name="Paterson A.H."/>
            <person name="King G."/>
            <person name="Bancroft I."/>
            <person name="Chalhoub B."/>
            <person name="Sharpe A.G."/>
        </authorList>
    </citation>
    <scope>NUCLEOTIDE SEQUENCE</scope>
    <source>
        <strain evidence="1 2">cv. TO1000</strain>
    </source>
</reference>